<dbReference type="Proteomes" id="UP001371305">
    <property type="component" value="Unassembled WGS sequence"/>
</dbReference>
<sequence>MPIRIDKDDGSFEGIALLCDGDWELPSQLYALESWLTDNAASLPDCGAIADIGFSMRPDASGGGGVLSAEAMRRFADAGVSIWFSEYPPSV</sequence>
<evidence type="ECO:0000313" key="1">
    <source>
        <dbReference type="EMBL" id="MEK7949942.1"/>
    </source>
</evidence>
<accession>A0ABU9AT14</accession>
<organism evidence="1 2">
    <name type="scientific">Luteolibacter soli</name>
    <dbReference type="NCBI Taxonomy" id="3135280"/>
    <lineage>
        <taxon>Bacteria</taxon>
        <taxon>Pseudomonadati</taxon>
        <taxon>Verrucomicrobiota</taxon>
        <taxon>Verrucomicrobiia</taxon>
        <taxon>Verrucomicrobiales</taxon>
        <taxon>Verrucomicrobiaceae</taxon>
        <taxon>Luteolibacter</taxon>
    </lineage>
</organism>
<dbReference type="EMBL" id="JBBUKT010000002">
    <property type="protein sequence ID" value="MEK7949942.1"/>
    <property type="molecule type" value="Genomic_DNA"/>
</dbReference>
<keyword evidence="2" id="KW-1185">Reference proteome</keyword>
<reference evidence="1 2" key="1">
    <citation type="submission" date="2024-04" db="EMBL/GenBank/DDBJ databases">
        <title>Luteolibacter sp. isolated from soil.</title>
        <authorList>
            <person name="An J."/>
        </authorList>
    </citation>
    <scope>NUCLEOTIDE SEQUENCE [LARGE SCALE GENOMIC DNA]</scope>
    <source>
        <strain evidence="1 2">Y139</strain>
    </source>
</reference>
<comment type="caution">
    <text evidence="1">The sequence shown here is derived from an EMBL/GenBank/DDBJ whole genome shotgun (WGS) entry which is preliminary data.</text>
</comment>
<protein>
    <submittedName>
        <fullName evidence="1">Uncharacterized protein</fullName>
    </submittedName>
</protein>
<name>A0ABU9AT14_9BACT</name>
<gene>
    <name evidence="1" type="ORF">WKV53_05530</name>
</gene>
<evidence type="ECO:0000313" key="2">
    <source>
        <dbReference type="Proteomes" id="UP001371305"/>
    </source>
</evidence>
<proteinExistence type="predicted"/>